<dbReference type="EnsemblMetazoa" id="GAUT016546-RA">
    <property type="protein sequence ID" value="GAUT016546-PA"/>
    <property type="gene ID" value="GAUT016546"/>
</dbReference>
<evidence type="ECO:0000313" key="1">
    <source>
        <dbReference type="EnsemblMetazoa" id="GAUT016546-PA"/>
    </source>
</evidence>
<proteinExistence type="predicted"/>
<dbReference type="Proteomes" id="UP000078200">
    <property type="component" value="Unassembled WGS sequence"/>
</dbReference>
<keyword evidence="2" id="KW-1185">Reference proteome</keyword>
<protein>
    <submittedName>
        <fullName evidence="1">Uncharacterized protein</fullName>
    </submittedName>
</protein>
<evidence type="ECO:0000313" key="2">
    <source>
        <dbReference type="Proteomes" id="UP000078200"/>
    </source>
</evidence>
<organism evidence="1 2">
    <name type="scientific">Glossina austeni</name>
    <name type="common">Savannah tsetse fly</name>
    <dbReference type="NCBI Taxonomy" id="7395"/>
    <lineage>
        <taxon>Eukaryota</taxon>
        <taxon>Metazoa</taxon>
        <taxon>Ecdysozoa</taxon>
        <taxon>Arthropoda</taxon>
        <taxon>Hexapoda</taxon>
        <taxon>Insecta</taxon>
        <taxon>Pterygota</taxon>
        <taxon>Neoptera</taxon>
        <taxon>Endopterygota</taxon>
        <taxon>Diptera</taxon>
        <taxon>Brachycera</taxon>
        <taxon>Muscomorpha</taxon>
        <taxon>Hippoboscoidea</taxon>
        <taxon>Glossinidae</taxon>
        <taxon>Glossina</taxon>
    </lineage>
</organism>
<dbReference type="AlphaFoldDB" id="A0A1A9UV17"/>
<sequence>MITEPRMTINTCFNRFNFHTKFAESIDECFNAVKKFHQNTGITYELSYLEKFFKDYANFEHKIFERKFRFELKIIQNQFSHWLVYRRLTVTKIEYEGNGRLTQSSAISNG</sequence>
<reference evidence="1" key="1">
    <citation type="submission" date="2020-05" db="UniProtKB">
        <authorList>
            <consortium name="EnsemblMetazoa"/>
        </authorList>
    </citation>
    <scope>IDENTIFICATION</scope>
    <source>
        <strain evidence="1">TTRI</strain>
    </source>
</reference>
<dbReference type="VEuPathDB" id="VectorBase:GAUT016546"/>
<accession>A0A1A9UV17</accession>
<name>A0A1A9UV17_GLOAU</name>